<dbReference type="PANTHER" id="PTHR12304">
    <property type="entry name" value="INOSINE-URIDINE PREFERRING NUCLEOSIDE HYDROLASE"/>
    <property type="match status" value="1"/>
</dbReference>
<dbReference type="EC" id="3.2.2.1" evidence="4"/>
<dbReference type="PANTHER" id="PTHR12304:SF4">
    <property type="entry name" value="URIDINE NUCLEOSIDASE"/>
    <property type="match status" value="1"/>
</dbReference>
<dbReference type="SUPFAM" id="SSF53590">
    <property type="entry name" value="Nucleoside hydrolase"/>
    <property type="match status" value="1"/>
</dbReference>
<comment type="caution">
    <text evidence="4">The sequence shown here is derived from an EMBL/GenBank/DDBJ whole genome shotgun (WGS) entry which is preliminary data.</text>
</comment>
<dbReference type="CDD" id="cd02651">
    <property type="entry name" value="nuc_hydro_IU_UC_XIUA"/>
    <property type="match status" value="1"/>
</dbReference>
<dbReference type="InterPro" id="IPR023186">
    <property type="entry name" value="IUNH"/>
</dbReference>
<accession>A0ABS4TQI3</accession>
<reference evidence="4 5" key="1">
    <citation type="submission" date="2021-03" db="EMBL/GenBank/DDBJ databases">
        <title>Sequencing the genomes of 1000 actinobacteria strains.</title>
        <authorList>
            <person name="Klenk H.-P."/>
        </authorList>
    </citation>
    <scope>NUCLEOTIDE SEQUENCE [LARGE SCALE GENOMIC DNA]</scope>
    <source>
        <strain evidence="4 5">DSM 46670</strain>
    </source>
</reference>
<dbReference type="InterPro" id="IPR001910">
    <property type="entry name" value="Inosine/uridine_hydrolase_dom"/>
</dbReference>
<dbReference type="Proteomes" id="UP001519332">
    <property type="component" value="Unassembled WGS sequence"/>
</dbReference>
<evidence type="ECO:0000256" key="2">
    <source>
        <dbReference type="ARBA" id="ARBA00023295"/>
    </source>
</evidence>
<keyword evidence="1 4" id="KW-0378">Hydrolase</keyword>
<evidence type="ECO:0000313" key="5">
    <source>
        <dbReference type="Proteomes" id="UP001519332"/>
    </source>
</evidence>
<name>A0ABS4TQI3_9PSEU</name>
<dbReference type="EC" id="3.2.-.-" evidence="4"/>
<gene>
    <name evidence="4" type="ORF">JOF56_006553</name>
</gene>
<evidence type="ECO:0000313" key="4">
    <source>
        <dbReference type="EMBL" id="MBP2326168.1"/>
    </source>
</evidence>
<organism evidence="4 5">
    <name type="scientific">Kibdelosporangium banguiense</name>
    <dbReference type="NCBI Taxonomy" id="1365924"/>
    <lineage>
        <taxon>Bacteria</taxon>
        <taxon>Bacillati</taxon>
        <taxon>Actinomycetota</taxon>
        <taxon>Actinomycetes</taxon>
        <taxon>Pseudonocardiales</taxon>
        <taxon>Pseudonocardiaceae</taxon>
        <taxon>Kibdelosporangium</taxon>
    </lineage>
</organism>
<protein>
    <submittedName>
        <fullName evidence="4">Purine nucleosidase/pyrimidine-specific ribonucleoside hydrolase</fullName>
        <ecNumber evidence="4">3.2.-.-</ecNumber>
        <ecNumber evidence="4">3.2.2.1</ecNumber>
    </submittedName>
</protein>
<dbReference type="EMBL" id="JAGINW010000001">
    <property type="protein sequence ID" value="MBP2326168.1"/>
    <property type="molecule type" value="Genomic_DNA"/>
</dbReference>
<proteinExistence type="predicted"/>
<keyword evidence="2 4" id="KW-0326">Glycosidase</keyword>
<feature type="domain" description="Inosine/uridine-preferring nucleoside hydrolase" evidence="3">
    <location>
        <begin position="4"/>
        <end position="289"/>
    </location>
</feature>
<evidence type="ECO:0000256" key="1">
    <source>
        <dbReference type="ARBA" id="ARBA00022801"/>
    </source>
</evidence>
<dbReference type="InterPro" id="IPR036452">
    <property type="entry name" value="Ribo_hydro-like"/>
</dbReference>
<dbReference type="GO" id="GO:0008477">
    <property type="term" value="F:purine nucleosidase activity"/>
    <property type="evidence" value="ECO:0007669"/>
    <property type="project" value="UniProtKB-EC"/>
</dbReference>
<sequence>MIPVVLDCDPGHDDVFAILLAAAHPGIDLRAITTVAGNGTLDQVTRNALRVCTLAGITGIPVAAGAASDKTAPRIHGASALDGADLPEPADLLSSDGAVAVMERLLEQAPLTIVATGPLTNVAALLERRPDLRPEIVLMGGSCGRGNWRPLAEFNIWADPEAADRVFTSGLPVTMCGLDVTHQALATPDVFERLRAMATPLADTMADLLRFFASTYDEVFGMPDPPVHDPVAVAAVAKPSLLKFVDAPVAVELDGTHTRGATVVDLHGITGRPANVRVAVELDRPGFWDMMLSAIERLGRAA</sequence>
<evidence type="ECO:0000259" key="3">
    <source>
        <dbReference type="Pfam" id="PF01156"/>
    </source>
</evidence>
<dbReference type="Pfam" id="PF01156">
    <property type="entry name" value="IU_nuc_hydro"/>
    <property type="match status" value="1"/>
</dbReference>
<dbReference type="RefSeq" id="WP_209643262.1">
    <property type="nucleotide sequence ID" value="NZ_JAGINW010000001.1"/>
</dbReference>
<dbReference type="Gene3D" id="3.90.245.10">
    <property type="entry name" value="Ribonucleoside hydrolase-like"/>
    <property type="match status" value="1"/>
</dbReference>
<keyword evidence="5" id="KW-1185">Reference proteome</keyword>